<dbReference type="Pfam" id="PF13439">
    <property type="entry name" value="Glyco_transf_4"/>
    <property type="match status" value="1"/>
</dbReference>
<dbReference type="GO" id="GO:0046506">
    <property type="term" value="P:sulfolipid biosynthetic process"/>
    <property type="evidence" value="ECO:0007669"/>
    <property type="project" value="TreeGrafter"/>
</dbReference>
<dbReference type="OrthoDB" id="1987412at2759"/>
<keyword evidence="3" id="KW-1185">Reference proteome</keyword>
<dbReference type="InterPro" id="IPR028098">
    <property type="entry name" value="Glyco_trans_4-like_N"/>
</dbReference>
<accession>A0A7J6WL10</accession>
<dbReference type="PANTHER" id="PTHR45947">
    <property type="entry name" value="SULFOQUINOVOSYL TRANSFERASE SQD2"/>
    <property type="match status" value="1"/>
</dbReference>
<evidence type="ECO:0000313" key="3">
    <source>
        <dbReference type="Proteomes" id="UP000554482"/>
    </source>
</evidence>
<gene>
    <name evidence="2" type="ORF">FRX31_012368</name>
</gene>
<dbReference type="EMBL" id="JABWDY010013820">
    <property type="protein sequence ID" value="KAF5198046.1"/>
    <property type="molecule type" value="Genomic_DNA"/>
</dbReference>
<feature type="domain" description="Glycosyltransferase subfamily 4-like N-terminal" evidence="1">
    <location>
        <begin position="48"/>
        <end position="114"/>
    </location>
</feature>
<dbReference type="GO" id="GO:0009247">
    <property type="term" value="P:glycolipid biosynthetic process"/>
    <property type="evidence" value="ECO:0007669"/>
    <property type="project" value="TreeGrafter"/>
</dbReference>
<keyword evidence="2" id="KW-0808">Transferase</keyword>
<dbReference type="SUPFAM" id="SSF53756">
    <property type="entry name" value="UDP-Glycosyltransferase/glycogen phosphorylase"/>
    <property type="match status" value="1"/>
</dbReference>
<sequence>MGEISFEAVAGLAADGRQIVARPMSEATNYQSEKDDDQSSDDLEVFDALLIAKLLCVPIVMSYHTHDPIYIPRYTFSWLVKPMWMVIQFLHRAADLTLVPSVAIGRELEAARVTAGAHTHPISITLLLLYVQFILKKKL</sequence>
<evidence type="ECO:0000259" key="1">
    <source>
        <dbReference type="Pfam" id="PF13439"/>
    </source>
</evidence>
<dbReference type="Proteomes" id="UP000554482">
    <property type="component" value="Unassembled WGS sequence"/>
</dbReference>
<dbReference type="GO" id="GO:0009941">
    <property type="term" value="C:chloroplast envelope"/>
    <property type="evidence" value="ECO:0007669"/>
    <property type="project" value="TreeGrafter"/>
</dbReference>
<protein>
    <submittedName>
        <fullName evidence="2">Sulfoquinovosyl transferase sqd2</fullName>
    </submittedName>
</protein>
<dbReference type="GO" id="GO:0016020">
    <property type="term" value="C:membrane"/>
    <property type="evidence" value="ECO:0007669"/>
    <property type="project" value="GOC"/>
</dbReference>
<dbReference type="GO" id="GO:0046510">
    <property type="term" value="F:UDP-sulfoquinovose:DAG sulfoquinovosyltransferase activity"/>
    <property type="evidence" value="ECO:0007669"/>
    <property type="project" value="TreeGrafter"/>
</dbReference>
<dbReference type="AlphaFoldDB" id="A0A7J6WL10"/>
<dbReference type="PANTHER" id="PTHR45947:SF3">
    <property type="entry name" value="SULFOQUINOVOSYL TRANSFERASE SQD2"/>
    <property type="match status" value="1"/>
</dbReference>
<dbReference type="InterPro" id="IPR050194">
    <property type="entry name" value="Glycosyltransferase_grp1"/>
</dbReference>
<reference evidence="2 3" key="1">
    <citation type="submission" date="2020-06" db="EMBL/GenBank/DDBJ databases">
        <title>Transcriptomic and genomic resources for Thalictrum thalictroides and T. hernandezii: Facilitating candidate gene discovery in an emerging model plant lineage.</title>
        <authorList>
            <person name="Arias T."/>
            <person name="Riano-Pachon D.M."/>
            <person name="Di Stilio V.S."/>
        </authorList>
    </citation>
    <scope>NUCLEOTIDE SEQUENCE [LARGE SCALE GENOMIC DNA]</scope>
    <source>
        <strain evidence="3">cv. WT478/WT964</strain>
        <tissue evidence="2">Leaves</tissue>
    </source>
</reference>
<proteinExistence type="predicted"/>
<evidence type="ECO:0000313" key="2">
    <source>
        <dbReference type="EMBL" id="KAF5198046.1"/>
    </source>
</evidence>
<comment type="caution">
    <text evidence="2">The sequence shown here is derived from an EMBL/GenBank/DDBJ whole genome shotgun (WGS) entry which is preliminary data.</text>
</comment>
<name>A0A7J6WL10_THATH</name>
<organism evidence="2 3">
    <name type="scientific">Thalictrum thalictroides</name>
    <name type="common">Rue-anemone</name>
    <name type="synonym">Anemone thalictroides</name>
    <dbReference type="NCBI Taxonomy" id="46969"/>
    <lineage>
        <taxon>Eukaryota</taxon>
        <taxon>Viridiplantae</taxon>
        <taxon>Streptophyta</taxon>
        <taxon>Embryophyta</taxon>
        <taxon>Tracheophyta</taxon>
        <taxon>Spermatophyta</taxon>
        <taxon>Magnoliopsida</taxon>
        <taxon>Ranunculales</taxon>
        <taxon>Ranunculaceae</taxon>
        <taxon>Thalictroideae</taxon>
        <taxon>Thalictrum</taxon>
    </lineage>
</organism>